<evidence type="ECO:0000313" key="2">
    <source>
        <dbReference type="Proteomes" id="UP000824120"/>
    </source>
</evidence>
<accession>A0A9J5YXV6</accession>
<reference evidence="1 2" key="1">
    <citation type="submission" date="2020-09" db="EMBL/GenBank/DDBJ databases">
        <title>De no assembly of potato wild relative species, Solanum commersonii.</title>
        <authorList>
            <person name="Cho K."/>
        </authorList>
    </citation>
    <scope>NUCLEOTIDE SEQUENCE [LARGE SCALE GENOMIC DNA]</scope>
    <source>
        <strain evidence="1">LZ3.2</strain>
        <tissue evidence="1">Leaf</tissue>
    </source>
</reference>
<keyword evidence="2" id="KW-1185">Reference proteome</keyword>
<organism evidence="1 2">
    <name type="scientific">Solanum commersonii</name>
    <name type="common">Commerson's wild potato</name>
    <name type="synonym">Commerson's nightshade</name>
    <dbReference type="NCBI Taxonomy" id="4109"/>
    <lineage>
        <taxon>Eukaryota</taxon>
        <taxon>Viridiplantae</taxon>
        <taxon>Streptophyta</taxon>
        <taxon>Embryophyta</taxon>
        <taxon>Tracheophyta</taxon>
        <taxon>Spermatophyta</taxon>
        <taxon>Magnoliopsida</taxon>
        <taxon>eudicotyledons</taxon>
        <taxon>Gunneridae</taxon>
        <taxon>Pentapetalae</taxon>
        <taxon>asterids</taxon>
        <taxon>lamiids</taxon>
        <taxon>Solanales</taxon>
        <taxon>Solanaceae</taxon>
        <taxon>Solanoideae</taxon>
        <taxon>Solaneae</taxon>
        <taxon>Solanum</taxon>
    </lineage>
</organism>
<sequence>MLPVVRKLKIMKYGLNELNNREFRSNIVSNCQEDREAMMKAQQLLQNLSSTEEQSYMDKTYDDNIKYLFSVIKHRSLQQATNQLKDDSRNWHTDPELIGK</sequence>
<evidence type="ECO:0000313" key="1">
    <source>
        <dbReference type="EMBL" id="KAG5604640.1"/>
    </source>
</evidence>
<dbReference type="Proteomes" id="UP000824120">
    <property type="component" value="Chromosome 5"/>
</dbReference>
<gene>
    <name evidence="1" type="ORF">H5410_026132</name>
</gene>
<comment type="caution">
    <text evidence="1">The sequence shown here is derived from an EMBL/GenBank/DDBJ whole genome shotgun (WGS) entry which is preliminary data.</text>
</comment>
<dbReference type="EMBL" id="JACXVP010000005">
    <property type="protein sequence ID" value="KAG5604640.1"/>
    <property type="molecule type" value="Genomic_DNA"/>
</dbReference>
<proteinExistence type="predicted"/>
<protein>
    <submittedName>
        <fullName evidence="1">Uncharacterized protein</fullName>
    </submittedName>
</protein>
<name>A0A9J5YXV6_SOLCO</name>
<dbReference type="AlphaFoldDB" id="A0A9J5YXV6"/>
<feature type="non-terminal residue" evidence="1">
    <location>
        <position position="100"/>
    </location>
</feature>